<dbReference type="AlphaFoldDB" id="A0A9W4UCJ1"/>
<organism evidence="1 2">
    <name type="scientific">Periconia digitata</name>
    <dbReference type="NCBI Taxonomy" id="1303443"/>
    <lineage>
        <taxon>Eukaryota</taxon>
        <taxon>Fungi</taxon>
        <taxon>Dikarya</taxon>
        <taxon>Ascomycota</taxon>
        <taxon>Pezizomycotina</taxon>
        <taxon>Dothideomycetes</taxon>
        <taxon>Pleosporomycetidae</taxon>
        <taxon>Pleosporales</taxon>
        <taxon>Massarineae</taxon>
        <taxon>Periconiaceae</taxon>
        <taxon>Periconia</taxon>
    </lineage>
</organism>
<sequence>MSNGLSAASIHTPIVFPELAYLEYHETPQIPSCRRCLGEEPSIRALVSSPCSSHALMFRRTSAHSRCRAGSRRVPLHPLPASVPHVAKYCDVHIMYVRKRLPTKLYDAMIRNTVSFCDHSAEDRCALAGLQRSKQQSKATSKKSPSPFPIFAAAYLPPFPISIFMRLSSTAACETRGKIVCTPHHLLERQDQKAMKRLL</sequence>
<accession>A0A9W4UCJ1</accession>
<dbReference type="Proteomes" id="UP001152607">
    <property type="component" value="Unassembled WGS sequence"/>
</dbReference>
<name>A0A9W4UCJ1_9PLEO</name>
<keyword evidence="2" id="KW-1185">Reference proteome</keyword>
<gene>
    <name evidence="1" type="ORF">PDIGIT_LOCUS6458</name>
</gene>
<evidence type="ECO:0000313" key="2">
    <source>
        <dbReference type="Proteomes" id="UP001152607"/>
    </source>
</evidence>
<evidence type="ECO:0000313" key="1">
    <source>
        <dbReference type="EMBL" id="CAI6333420.1"/>
    </source>
</evidence>
<comment type="caution">
    <text evidence="1">The sequence shown here is derived from an EMBL/GenBank/DDBJ whole genome shotgun (WGS) entry which is preliminary data.</text>
</comment>
<dbReference type="EMBL" id="CAOQHR010000004">
    <property type="protein sequence ID" value="CAI6333420.1"/>
    <property type="molecule type" value="Genomic_DNA"/>
</dbReference>
<reference evidence="1" key="1">
    <citation type="submission" date="2023-01" db="EMBL/GenBank/DDBJ databases">
        <authorList>
            <person name="Van Ghelder C."/>
            <person name="Rancurel C."/>
        </authorList>
    </citation>
    <scope>NUCLEOTIDE SEQUENCE</scope>
    <source>
        <strain evidence="1">CNCM I-4278</strain>
    </source>
</reference>
<proteinExistence type="predicted"/>
<protein>
    <submittedName>
        <fullName evidence="1">Uncharacterized protein</fullName>
    </submittedName>
</protein>